<keyword evidence="3" id="KW-1185">Reference proteome</keyword>
<evidence type="ECO:0000313" key="2">
    <source>
        <dbReference type="EnsemblMetazoa" id="XP_022649674"/>
    </source>
</evidence>
<dbReference type="GO" id="GO:0006376">
    <property type="term" value="P:mRNA splice site recognition"/>
    <property type="evidence" value="ECO:0007669"/>
    <property type="project" value="InterPro"/>
</dbReference>
<dbReference type="Proteomes" id="UP000594260">
    <property type="component" value="Unplaced"/>
</dbReference>
<dbReference type="RefSeq" id="XP_022649674.1">
    <property type="nucleotide sequence ID" value="XM_022793939.1"/>
</dbReference>
<protein>
    <submittedName>
        <fullName evidence="2">Uncharacterized protein</fullName>
    </submittedName>
</protein>
<dbReference type="EnsemblMetazoa" id="XM_022793939">
    <property type="protein sequence ID" value="XP_022649674"/>
    <property type="gene ID" value="LOC111245500"/>
</dbReference>
<dbReference type="GO" id="GO:0005685">
    <property type="term" value="C:U1 snRNP"/>
    <property type="evidence" value="ECO:0007669"/>
    <property type="project" value="InterPro"/>
</dbReference>
<accession>A0A7M7JMP2</accession>
<dbReference type="InParanoid" id="A0A7M7JMP2"/>
<evidence type="ECO:0000313" key="3">
    <source>
        <dbReference type="Proteomes" id="UP000594260"/>
    </source>
</evidence>
<reference evidence="2" key="1">
    <citation type="submission" date="2021-01" db="UniProtKB">
        <authorList>
            <consortium name="EnsemblMetazoa"/>
        </authorList>
    </citation>
    <scope>IDENTIFICATION</scope>
</reference>
<sequence>MSAKDLMRNAIRELMAVAVNEQFKTSLERVAATGDSGGPERPQNQAPRLGRLCFAFAVGACPAELLLNTKFSVGPCRWLHDGALAKSVPAHEISRVELRALRVIDNALEDVDHEDRKQRKALLRLSDVRASIEKHDLALEEAIRKLAKKADSIAENGRCLRKRGLIQASQKAMQEARKLEQSRLAIEDRLNRRRSGREQRLRSLPERLPLQECQTCGLSYGLDGKNSRHHLHLNGRLHRNIVLLREASCALRAKYQIQSIKPVSCIGDVGDVDTISAKRSKLDLASTLREDFEREETLFSDCDDFDDC</sequence>
<evidence type="ECO:0000256" key="1">
    <source>
        <dbReference type="ARBA" id="ARBA00005655"/>
    </source>
</evidence>
<dbReference type="PANTHER" id="PTHR12375">
    <property type="entry name" value="RNA-BINDING PROTEIN LUC7-RELATED"/>
    <property type="match status" value="1"/>
</dbReference>
<dbReference type="Pfam" id="PF03194">
    <property type="entry name" value="LUC7"/>
    <property type="match status" value="1"/>
</dbReference>
<dbReference type="GO" id="GO:0003729">
    <property type="term" value="F:mRNA binding"/>
    <property type="evidence" value="ECO:0007669"/>
    <property type="project" value="InterPro"/>
</dbReference>
<organism evidence="2 3">
    <name type="scientific">Varroa destructor</name>
    <name type="common">Honeybee mite</name>
    <dbReference type="NCBI Taxonomy" id="109461"/>
    <lineage>
        <taxon>Eukaryota</taxon>
        <taxon>Metazoa</taxon>
        <taxon>Ecdysozoa</taxon>
        <taxon>Arthropoda</taxon>
        <taxon>Chelicerata</taxon>
        <taxon>Arachnida</taxon>
        <taxon>Acari</taxon>
        <taxon>Parasitiformes</taxon>
        <taxon>Mesostigmata</taxon>
        <taxon>Gamasina</taxon>
        <taxon>Dermanyssoidea</taxon>
        <taxon>Varroidae</taxon>
        <taxon>Varroa</taxon>
    </lineage>
</organism>
<dbReference type="KEGG" id="vde:111245500"/>
<name>A0A7M7JMP2_VARDE</name>
<dbReference type="InterPro" id="IPR004882">
    <property type="entry name" value="Luc7-rel"/>
</dbReference>
<proteinExistence type="inferred from homology"/>
<comment type="similarity">
    <text evidence="1">Belongs to the Luc7 family.</text>
</comment>
<dbReference type="GeneID" id="111245500"/>
<dbReference type="AlphaFoldDB" id="A0A7M7JMP2"/>